<dbReference type="EMBL" id="CP127173">
    <property type="protein sequence ID" value="WIV52860.1"/>
    <property type="molecule type" value="Genomic_DNA"/>
</dbReference>
<name>A0ABY8XCM8_9PSEU</name>
<reference evidence="2 3" key="1">
    <citation type="submission" date="2023-06" db="EMBL/GenBank/DDBJ databases">
        <authorList>
            <person name="Oyuntsetseg B."/>
            <person name="Kim S.B."/>
        </authorList>
    </citation>
    <scope>NUCLEOTIDE SEQUENCE [LARGE SCALE GENOMIC DNA]</scope>
    <source>
        <strain evidence="2 3">2-2</strain>
    </source>
</reference>
<feature type="region of interest" description="Disordered" evidence="1">
    <location>
        <begin position="107"/>
        <end position="151"/>
    </location>
</feature>
<feature type="compositionally biased region" description="Low complexity" evidence="1">
    <location>
        <begin position="119"/>
        <end position="130"/>
    </location>
</feature>
<keyword evidence="3" id="KW-1185">Reference proteome</keyword>
<dbReference type="Proteomes" id="UP001227101">
    <property type="component" value="Chromosome"/>
</dbReference>
<gene>
    <name evidence="2" type="ORF">QP939_28365</name>
</gene>
<evidence type="ECO:0000256" key="1">
    <source>
        <dbReference type="SAM" id="MobiDB-lite"/>
    </source>
</evidence>
<evidence type="ECO:0000313" key="3">
    <source>
        <dbReference type="Proteomes" id="UP001227101"/>
    </source>
</evidence>
<dbReference type="RefSeq" id="WP_285449262.1">
    <property type="nucleotide sequence ID" value="NZ_CP127173.1"/>
</dbReference>
<dbReference type="InterPro" id="IPR046250">
    <property type="entry name" value="DUF6283"/>
</dbReference>
<protein>
    <submittedName>
        <fullName evidence="2">DUF6283 family protein</fullName>
    </submittedName>
</protein>
<organism evidence="2 3">
    <name type="scientific">Amycolatopsis nalaikhensis</name>
    <dbReference type="NCBI Taxonomy" id="715472"/>
    <lineage>
        <taxon>Bacteria</taxon>
        <taxon>Bacillati</taxon>
        <taxon>Actinomycetota</taxon>
        <taxon>Actinomycetes</taxon>
        <taxon>Pseudonocardiales</taxon>
        <taxon>Pseudonocardiaceae</taxon>
        <taxon>Amycolatopsis</taxon>
    </lineage>
</organism>
<dbReference type="Pfam" id="PF19800">
    <property type="entry name" value="DUF6283"/>
    <property type="match status" value="1"/>
</dbReference>
<proteinExistence type="predicted"/>
<accession>A0ABY8XCM8</accession>
<sequence length="151" mass="16295">MTAEPHRTHPCRQCPRRRDADLTAFSDADMAKLTNANGTTGSEADTGAPAMSCHIDQPDTAHPMRLCAGWLAVVGRNHLAIRIAMLAGTLPPDAVTAAPDWPALHPSLEALLTERARQQAEQPQPTAAEQPAPPTPPTHHYPVLRTPARER</sequence>
<evidence type="ECO:0000313" key="2">
    <source>
        <dbReference type="EMBL" id="WIV52860.1"/>
    </source>
</evidence>